<evidence type="ECO:0000256" key="1">
    <source>
        <dbReference type="SAM" id="SignalP"/>
    </source>
</evidence>
<dbReference type="AlphaFoldDB" id="A0A3N4NQ58"/>
<name>A0A3N4NQ58_9FLAO</name>
<evidence type="ECO:0000313" key="4">
    <source>
        <dbReference type="Proteomes" id="UP000270856"/>
    </source>
</evidence>
<feature type="chain" id="PRO_5018218294" description="DM13 domain-containing protein" evidence="1">
    <location>
        <begin position="21"/>
        <end position="136"/>
    </location>
</feature>
<dbReference type="OrthoDB" id="155521at2"/>
<feature type="signal peptide" evidence="1">
    <location>
        <begin position="1"/>
        <end position="20"/>
    </location>
</feature>
<proteinExistence type="predicted"/>
<comment type="caution">
    <text evidence="3">The sequence shown here is derived from an EMBL/GenBank/DDBJ whole genome shotgun (WGS) entry which is preliminary data.</text>
</comment>
<dbReference type="Pfam" id="PF10517">
    <property type="entry name" value="DM13"/>
    <property type="match status" value="1"/>
</dbReference>
<dbReference type="RefSeq" id="WP_123897470.1">
    <property type="nucleotide sequence ID" value="NZ_RPFJ01000009.1"/>
</dbReference>
<feature type="domain" description="DM13" evidence="2">
    <location>
        <begin position="38"/>
        <end position="136"/>
    </location>
</feature>
<sequence>MKNGLVVLFLVALFTNCSSSSEDMQTEFEMEQEMEETIVSKGSFVSGAHVTSGNVAVSSDGKQLNFTNFKTDNGPKLLVYLTTNVGSSDFVSLGDLKGIQGNYTYAIPSNTDISKYKIVDIWCVDFSVSFGHAELK</sequence>
<organism evidence="3 4">
    <name type="scientific">Aureibaculum marinum</name>
    <dbReference type="NCBI Taxonomy" id="2487930"/>
    <lineage>
        <taxon>Bacteria</taxon>
        <taxon>Pseudomonadati</taxon>
        <taxon>Bacteroidota</taxon>
        <taxon>Flavobacteriia</taxon>
        <taxon>Flavobacteriales</taxon>
        <taxon>Flavobacteriaceae</taxon>
        <taxon>Aureibaculum</taxon>
    </lineage>
</organism>
<evidence type="ECO:0000313" key="3">
    <source>
        <dbReference type="EMBL" id="RPD97745.1"/>
    </source>
</evidence>
<accession>A0A3N4NQ58</accession>
<gene>
    <name evidence="3" type="ORF">EGM88_08120</name>
</gene>
<dbReference type="Proteomes" id="UP000270856">
    <property type="component" value="Unassembled WGS sequence"/>
</dbReference>
<dbReference type="InterPro" id="IPR019545">
    <property type="entry name" value="DM13_domain"/>
</dbReference>
<dbReference type="EMBL" id="RPFJ01000009">
    <property type="protein sequence ID" value="RPD97745.1"/>
    <property type="molecule type" value="Genomic_DNA"/>
</dbReference>
<keyword evidence="1" id="KW-0732">Signal</keyword>
<protein>
    <recommendedName>
        <fullName evidence="2">DM13 domain-containing protein</fullName>
    </recommendedName>
</protein>
<keyword evidence="4" id="KW-1185">Reference proteome</keyword>
<evidence type="ECO:0000259" key="2">
    <source>
        <dbReference type="PROSITE" id="PS51549"/>
    </source>
</evidence>
<dbReference type="PROSITE" id="PS51549">
    <property type="entry name" value="DM13"/>
    <property type="match status" value="1"/>
</dbReference>
<reference evidence="3 4" key="1">
    <citation type="submission" date="2018-11" db="EMBL/GenBank/DDBJ databases">
        <title>Aureibaculum marinum gen. nov., sp. nov., a member of the family Flavobacteriaceae isolated from the Bohai Sea.</title>
        <authorList>
            <person name="Ji X."/>
        </authorList>
    </citation>
    <scope>NUCLEOTIDE SEQUENCE [LARGE SCALE GENOMIC DNA]</scope>
    <source>
        <strain evidence="3 4">BH-SD17</strain>
    </source>
</reference>